<dbReference type="OrthoDB" id="674599at2759"/>
<protein>
    <submittedName>
        <fullName evidence="1">Uncharacterized protein</fullName>
    </submittedName>
</protein>
<reference evidence="1" key="1">
    <citation type="submission" date="2020-05" db="EMBL/GenBank/DDBJ databases">
        <title>WGS assembly of Panicum virgatum.</title>
        <authorList>
            <person name="Lovell J.T."/>
            <person name="Jenkins J."/>
            <person name="Shu S."/>
            <person name="Juenger T.E."/>
            <person name="Schmutz J."/>
        </authorList>
    </citation>
    <scope>NUCLEOTIDE SEQUENCE</scope>
    <source>
        <strain evidence="1">AP13</strain>
    </source>
</reference>
<accession>A0A8T0P7B1</accession>
<dbReference type="AlphaFoldDB" id="A0A8T0P7B1"/>
<dbReference type="Proteomes" id="UP000823388">
    <property type="component" value="Chromosome 8N"/>
</dbReference>
<evidence type="ECO:0000313" key="2">
    <source>
        <dbReference type="Proteomes" id="UP000823388"/>
    </source>
</evidence>
<organism evidence="1 2">
    <name type="scientific">Panicum virgatum</name>
    <name type="common">Blackwell switchgrass</name>
    <dbReference type="NCBI Taxonomy" id="38727"/>
    <lineage>
        <taxon>Eukaryota</taxon>
        <taxon>Viridiplantae</taxon>
        <taxon>Streptophyta</taxon>
        <taxon>Embryophyta</taxon>
        <taxon>Tracheophyta</taxon>
        <taxon>Spermatophyta</taxon>
        <taxon>Magnoliopsida</taxon>
        <taxon>Liliopsida</taxon>
        <taxon>Poales</taxon>
        <taxon>Poaceae</taxon>
        <taxon>PACMAD clade</taxon>
        <taxon>Panicoideae</taxon>
        <taxon>Panicodae</taxon>
        <taxon>Paniceae</taxon>
        <taxon>Panicinae</taxon>
        <taxon>Panicum</taxon>
        <taxon>Panicum sect. Hiantes</taxon>
    </lineage>
</organism>
<name>A0A8T0P7B1_PANVG</name>
<sequence>MKISHIIPFREHKDQSSKSLFFFMALGKTSAMRTVYLAAALLLFLETMSSTFPSCQARNGWIRPEKSLPPPPSPSRPRKDTCFSFAHCMMSRCTVHCVSKGYRGVGSRCVKHNQTVTMECCCRIYGNVG</sequence>
<gene>
    <name evidence="1" type="ORF">PVAP13_8NG135800</name>
</gene>
<comment type="caution">
    <text evidence="1">The sequence shown here is derived from an EMBL/GenBank/DDBJ whole genome shotgun (WGS) entry which is preliminary data.</text>
</comment>
<keyword evidence="2" id="KW-1185">Reference proteome</keyword>
<dbReference type="EMBL" id="CM029052">
    <property type="protein sequence ID" value="KAG2558057.1"/>
    <property type="molecule type" value="Genomic_DNA"/>
</dbReference>
<evidence type="ECO:0000313" key="1">
    <source>
        <dbReference type="EMBL" id="KAG2558057.1"/>
    </source>
</evidence>
<proteinExistence type="predicted"/>